<evidence type="ECO:0000256" key="3">
    <source>
        <dbReference type="ARBA" id="ARBA00022833"/>
    </source>
</evidence>
<evidence type="ECO:0000256" key="1">
    <source>
        <dbReference type="ARBA" id="ARBA00022723"/>
    </source>
</evidence>
<dbReference type="PANTHER" id="PTHR33248">
    <property type="entry name" value="ZINC ION-BINDING PROTEIN"/>
    <property type="match status" value="1"/>
</dbReference>
<evidence type="ECO:0000313" key="6">
    <source>
        <dbReference type="EMBL" id="RYR28555.1"/>
    </source>
</evidence>
<gene>
    <name evidence="6" type="ORF">Ahy_B01g052699</name>
</gene>
<keyword evidence="3" id="KW-0862">Zinc</keyword>
<dbReference type="GO" id="GO:0008270">
    <property type="term" value="F:zinc ion binding"/>
    <property type="evidence" value="ECO:0007669"/>
    <property type="project" value="UniProtKB-KW"/>
</dbReference>
<evidence type="ECO:0000313" key="7">
    <source>
        <dbReference type="Proteomes" id="UP000289738"/>
    </source>
</evidence>
<organism evidence="6 7">
    <name type="scientific">Arachis hypogaea</name>
    <name type="common">Peanut</name>
    <dbReference type="NCBI Taxonomy" id="3818"/>
    <lineage>
        <taxon>Eukaryota</taxon>
        <taxon>Viridiplantae</taxon>
        <taxon>Streptophyta</taxon>
        <taxon>Embryophyta</taxon>
        <taxon>Tracheophyta</taxon>
        <taxon>Spermatophyta</taxon>
        <taxon>Magnoliopsida</taxon>
        <taxon>eudicotyledons</taxon>
        <taxon>Gunneridae</taxon>
        <taxon>Pentapetalae</taxon>
        <taxon>rosids</taxon>
        <taxon>fabids</taxon>
        <taxon>Fabales</taxon>
        <taxon>Fabaceae</taxon>
        <taxon>Papilionoideae</taxon>
        <taxon>50 kb inversion clade</taxon>
        <taxon>dalbergioids sensu lato</taxon>
        <taxon>Dalbergieae</taxon>
        <taxon>Pterocarpus clade</taxon>
        <taxon>Arachis</taxon>
    </lineage>
</organism>
<dbReference type="Proteomes" id="UP000289738">
    <property type="component" value="Chromosome B01"/>
</dbReference>
<dbReference type="InterPro" id="IPR010666">
    <property type="entry name" value="Znf_GRF"/>
</dbReference>
<keyword evidence="7" id="KW-1185">Reference proteome</keyword>
<dbReference type="PROSITE" id="PS51999">
    <property type="entry name" value="ZF_GRF"/>
    <property type="match status" value="1"/>
</dbReference>
<feature type="domain" description="GRF-type" evidence="5">
    <location>
        <begin position="40"/>
        <end position="78"/>
    </location>
</feature>
<dbReference type="AlphaFoldDB" id="A0A445AQ73"/>
<dbReference type="Pfam" id="PF06839">
    <property type="entry name" value="Zn_ribbon_GRF"/>
    <property type="match status" value="1"/>
</dbReference>
<keyword evidence="1" id="KW-0479">Metal-binding</keyword>
<keyword evidence="2 4" id="KW-0863">Zinc-finger</keyword>
<reference evidence="6 7" key="1">
    <citation type="submission" date="2019-01" db="EMBL/GenBank/DDBJ databases">
        <title>Sequencing of cultivated peanut Arachis hypogaea provides insights into genome evolution and oil improvement.</title>
        <authorList>
            <person name="Chen X."/>
        </authorList>
    </citation>
    <scope>NUCLEOTIDE SEQUENCE [LARGE SCALE GENOMIC DNA]</scope>
    <source>
        <strain evidence="7">cv. Fuhuasheng</strain>
        <tissue evidence="6">Leaves</tissue>
    </source>
</reference>
<name>A0A445AQ73_ARAHY</name>
<protein>
    <recommendedName>
        <fullName evidence="5">GRF-type domain-containing protein</fullName>
    </recommendedName>
</protein>
<evidence type="ECO:0000256" key="2">
    <source>
        <dbReference type="ARBA" id="ARBA00022771"/>
    </source>
</evidence>
<comment type="caution">
    <text evidence="6">The sequence shown here is derived from an EMBL/GenBank/DDBJ whole genome shotgun (WGS) entry which is preliminary data.</text>
</comment>
<dbReference type="EMBL" id="SDMP01000011">
    <property type="protein sequence ID" value="RYR28555.1"/>
    <property type="molecule type" value="Genomic_DNA"/>
</dbReference>
<proteinExistence type="predicted"/>
<evidence type="ECO:0000256" key="4">
    <source>
        <dbReference type="PROSITE-ProRule" id="PRU01343"/>
    </source>
</evidence>
<accession>A0A445AQ73</accession>
<sequence length="169" mass="19191">MVRDLNNPPLLTSWRENSMASQSSLSSRSRSSSHSRLLFCSHSERLVLRTSGTKENPGRRFWDCVQQGCNFFHWTDPETEVKYSEVARIRRKVSSLKSRTKVAEWKLKVVAVLGKATVYNSIEPCLKSVLEYALVVVVVGPKSFQVKPLEFDATNSMHTRYATHLSPST</sequence>
<evidence type="ECO:0000259" key="5">
    <source>
        <dbReference type="PROSITE" id="PS51999"/>
    </source>
</evidence>